<evidence type="ECO:0000256" key="4">
    <source>
        <dbReference type="ARBA" id="ARBA00022714"/>
    </source>
</evidence>
<keyword evidence="9 10" id="KW-0003">3Fe-4S</keyword>
<evidence type="ECO:0000256" key="8">
    <source>
        <dbReference type="ARBA" id="ARBA00023014"/>
    </source>
</evidence>
<dbReference type="PROSITE" id="PS00198">
    <property type="entry name" value="4FE4S_FER_1"/>
    <property type="match status" value="1"/>
</dbReference>
<dbReference type="STRING" id="392484.LP43_1966"/>
<dbReference type="InterPro" id="IPR006058">
    <property type="entry name" value="2Fe2S_fd_BS"/>
</dbReference>
<evidence type="ECO:0000256" key="10">
    <source>
        <dbReference type="RuleBase" id="RU361237"/>
    </source>
</evidence>
<dbReference type="PROSITE" id="PS51379">
    <property type="entry name" value="4FE4S_FER_2"/>
    <property type="match status" value="1"/>
</dbReference>
<comment type="similarity">
    <text evidence="1 10">Belongs to the succinate dehydrogenase/fumarate reductase iron-sulfur protein family.</text>
</comment>
<dbReference type="SUPFAM" id="SSF46548">
    <property type="entry name" value="alpha-helical ferredoxin"/>
    <property type="match status" value="1"/>
</dbReference>
<protein>
    <recommendedName>
        <fullName evidence="10">Fumarate reductase iron-sulfur subunit</fullName>
        <ecNumber evidence="10">1.3.5.1</ecNumber>
    </recommendedName>
</protein>
<dbReference type="AlphaFoldDB" id="A0A0A0BBX7"/>
<name>A0A0A0BBX7_9GAMM</name>
<comment type="caution">
    <text evidence="13">The sequence shown here is derived from an EMBL/GenBank/DDBJ whole genome shotgun (WGS) entry which is preliminary data.</text>
</comment>
<dbReference type="PANTHER" id="PTHR11921">
    <property type="entry name" value="SUCCINATE DEHYDROGENASE IRON-SULFUR PROTEIN"/>
    <property type="match status" value="1"/>
</dbReference>
<comment type="cofactor">
    <cofactor evidence="10">
        <name>[2Fe-2S] cluster</name>
        <dbReference type="ChEBI" id="CHEBI:190135"/>
    </cofactor>
    <text evidence="10">Binds 1 [2Fe-2S] cluster.</text>
</comment>
<keyword evidence="4 10" id="KW-0001">2Fe-2S</keyword>
<dbReference type="Pfam" id="PF13085">
    <property type="entry name" value="Fer2_3"/>
    <property type="match status" value="1"/>
</dbReference>
<evidence type="ECO:0000256" key="3">
    <source>
        <dbReference type="ARBA" id="ARBA00022532"/>
    </source>
</evidence>
<dbReference type="InterPro" id="IPR009051">
    <property type="entry name" value="Helical_ferredxn"/>
</dbReference>
<reference evidence="13 14" key="1">
    <citation type="submission" date="2014-09" db="EMBL/GenBank/DDBJ databases">
        <authorList>
            <person name="Grob C."/>
            <person name="Taubert M."/>
            <person name="Howat A.M."/>
            <person name="Burns O.J."/>
            <person name="Dixon J.L."/>
            <person name="Chen Y."/>
            <person name="Murrell J.C."/>
        </authorList>
    </citation>
    <scope>NUCLEOTIDE SEQUENCE [LARGE SCALE GENOMIC DNA]</scope>
    <source>
        <strain evidence="13">L4</strain>
    </source>
</reference>
<dbReference type="GO" id="GO:0009055">
    <property type="term" value="F:electron transfer activity"/>
    <property type="evidence" value="ECO:0007669"/>
    <property type="project" value="InterPro"/>
</dbReference>
<dbReference type="InterPro" id="IPR017896">
    <property type="entry name" value="4Fe4S_Fe-S-bd"/>
</dbReference>
<comment type="cofactor">
    <cofactor evidence="10">
        <name>[4Fe-4S] cluster</name>
        <dbReference type="ChEBI" id="CHEBI:49883"/>
    </cofactor>
    <text evidence="10">Binds 1 [4Fe-4S] cluster.</text>
</comment>
<organism evidence="13 14">
    <name type="scientific">Methylophaga thiooxydans</name>
    <dbReference type="NCBI Taxonomy" id="392484"/>
    <lineage>
        <taxon>Bacteria</taxon>
        <taxon>Pseudomonadati</taxon>
        <taxon>Pseudomonadota</taxon>
        <taxon>Gammaproteobacteria</taxon>
        <taxon>Thiotrichales</taxon>
        <taxon>Piscirickettsiaceae</taxon>
        <taxon>Methylophaga</taxon>
    </lineage>
</organism>
<dbReference type="GO" id="GO:0008177">
    <property type="term" value="F:succinate dehydrogenase (quinone) activity"/>
    <property type="evidence" value="ECO:0007669"/>
    <property type="project" value="UniProtKB-EC"/>
</dbReference>
<proteinExistence type="inferred from homology"/>
<dbReference type="PROSITE" id="PS51085">
    <property type="entry name" value="2FE2S_FER_2"/>
    <property type="match status" value="1"/>
</dbReference>
<evidence type="ECO:0000256" key="5">
    <source>
        <dbReference type="ARBA" id="ARBA00022723"/>
    </source>
</evidence>
<keyword evidence="6 13" id="KW-0560">Oxidoreductase</keyword>
<dbReference type="NCBIfam" id="NF005746">
    <property type="entry name" value="PRK07570.1"/>
    <property type="match status" value="1"/>
</dbReference>
<accession>A0A0A0BBX7</accession>
<sequence length="242" mass="26797">MIFKLNIWRQESPETEGYFEKHEVDASEDSSFLEMLDALNESLILKGAKPVAFDFDCREGICGSCNLVINGTPHGKQRATTSCQQYMRDYKNESELWIEPWRATAFPVIKDLMVDRTAFDRIIQAGGYIPIRTGSACEANTLPIEKHIADAAFDAATCIGCGACVAICPNASASLFVAAKVAHLSTLPQGDMDKKRPAKMLKAMEDEGFGSCSNYRECESVCPKEINVSAITTMNRLLYRSR</sequence>
<evidence type="ECO:0000256" key="9">
    <source>
        <dbReference type="ARBA" id="ARBA00023291"/>
    </source>
</evidence>
<dbReference type="InterPro" id="IPR036010">
    <property type="entry name" value="2Fe-2S_ferredoxin-like_sf"/>
</dbReference>
<dbReference type="Gene3D" id="1.10.1060.10">
    <property type="entry name" value="Alpha-helical ferredoxin"/>
    <property type="match status" value="1"/>
</dbReference>
<comment type="cofactor">
    <cofactor evidence="10">
        <name>[3Fe-4S] cluster</name>
        <dbReference type="ChEBI" id="CHEBI:21137"/>
    </cofactor>
    <text evidence="10">Binds 1 [3Fe-4S] cluster.</text>
</comment>
<dbReference type="Proteomes" id="UP000029999">
    <property type="component" value="Unassembled WGS sequence"/>
</dbReference>
<evidence type="ECO:0000313" key="13">
    <source>
        <dbReference type="EMBL" id="KGM06093.1"/>
    </source>
</evidence>
<evidence type="ECO:0000256" key="7">
    <source>
        <dbReference type="ARBA" id="ARBA00023004"/>
    </source>
</evidence>
<comment type="catalytic activity">
    <reaction evidence="10">
        <text>a menaquinone + succinate = a menaquinol + fumarate</text>
        <dbReference type="Rhea" id="RHEA:27834"/>
        <dbReference type="Rhea" id="RHEA-COMP:9537"/>
        <dbReference type="Rhea" id="RHEA-COMP:9539"/>
        <dbReference type="ChEBI" id="CHEBI:16374"/>
        <dbReference type="ChEBI" id="CHEBI:18151"/>
        <dbReference type="ChEBI" id="CHEBI:29806"/>
        <dbReference type="ChEBI" id="CHEBI:30031"/>
        <dbReference type="EC" id="1.3.5.1"/>
    </reaction>
</comment>
<dbReference type="InterPro" id="IPR050573">
    <property type="entry name" value="SDH/FRD_Iron-Sulfur"/>
</dbReference>
<dbReference type="EMBL" id="JRQD01000005">
    <property type="protein sequence ID" value="KGM06093.1"/>
    <property type="molecule type" value="Genomic_DNA"/>
</dbReference>
<dbReference type="Gene3D" id="3.10.20.30">
    <property type="match status" value="1"/>
</dbReference>
<keyword evidence="8 10" id="KW-0411">Iron-sulfur</keyword>
<evidence type="ECO:0000256" key="1">
    <source>
        <dbReference type="ARBA" id="ARBA00009433"/>
    </source>
</evidence>
<dbReference type="InterPro" id="IPR017900">
    <property type="entry name" value="4Fe4S_Fe_S_CS"/>
</dbReference>
<dbReference type="EC" id="1.3.5.1" evidence="10"/>
<dbReference type="Pfam" id="PF13183">
    <property type="entry name" value="Fer4_8"/>
    <property type="match status" value="1"/>
</dbReference>
<evidence type="ECO:0000313" key="14">
    <source>
        <dbReference type="Proteomes" id="UP000029999"/>
    </source>
</evidence>
<keyword evidence="7 10" id="KW-0408">Iron</keyword>
<evidence type="ECO:0000259" key="11">
    <source>
        <dbReference type="PROSITE" id="PS51085"/>
    </source>
</evidence>
<dbReference type="PANTHER" id="PTHR11921:SF41">
    <property type="entry name" value="SUCCINATE DEHYDROGENASE"/>
    <property type="match status" value="1"/>
</dbReference>
<dbReference type="PROSITE" id="PS00197">
    <property type="entry name" value="2FE2S_FER_1"/>
    <property type="match status" value="1"/>
</dbReference>
<dbReference type="NCBIfam" id="TIGR00384">
    <property type="entry name" value="dhsB"/>
    <property type="match status" value="1"/>
</dbReference>
<evidence type="ECO:0000259" key="12">
    <source>
        <dbReference type="PROSITE" id="PS51379"/>
    </source>
</evidence>
<gene>
    <name evidence="13" type="ORF">LP43_1966</name>
</gene>
<dbReference type="InterPro" id="IPR025192">
    <property type="entry name" value="Succ_DH/fum_Rdtase_N"/>
</dbReference>
<keyword evidence="2 10" id="KW-0004">4Fe-4S</keyword>
<dbReference type="GO" id="GO:0046872">
    <property type="term" value="F:metal ion binding"/>
    <property type="evidence" value="ECO:0007669"/>
    <property type="project" value="UniProtKB-KW"/>
</dbReference>
<keyword evidence="5 10" id="KW-0479">Metal-binding</keyword>
<evidence type="ECO:0000256" key="6">
    <source>
        <dbReference type="ARBA" id="ARBA00023002"/>
    </source>
</evidence>
<dbReference type="RefSeq" id="WP_036314671.1">
    <property type="nucleotide sequence ID" value="NZ_JADFAB010000036.1"/>
</dbReference>
<dbReference type="GO" id="GO:0051538">
    <property type="term" value="F:3 iron, 4 sulfur cluster binding"/>
    <property type="evidence" value="ECO:0007669"/>
    <property type="project" value="UniProtKB-KW"/>
</dbReference>
<dbReference type="GO" id="GO:0022904">
    <property type="term" value="P:respiratory electron transport chain"/>
    <property type="evidence" value="ECO:0007669"/>
    <property type="project" value="TreeGrafter"/>
</dbReference>
<feature type="domain" description="2Fe-2S ferredoxin-type" evidence="11">
    <location>
        <begin position="3"/>
        <end position="104"/>
    </location>
</feature>
<dbReference type="InterPro" id="IPR001041">
    <property type="entry name" value="2Fe-2S_ferredoxin-type"/>
</dbReference>
<dbReference type="GO" id="GO:0051537">
    <property type="term" value="F:2 iron, 2 sulfur cluster binding"/>
    <property type="evidence" value="ECO:0007669"/>
    <property type="project" value="UniProtKB-KW"/>
</dbReference>
<evidence type="ECO:0000256" key="2">
    <source>
        <dbReference type="ARBA" id="ARBA00022485"/>
    </source>
</evidence>
<keyword evidence="3" id="KW-0816">Tricarboxylic acid cycle</keyword>
<feature type="domain" description="4Fe-4S ferredoxin-type" evidence="12">
    <location>
        <begin position="149"/>
        <end position="178"/>
    </location>
</feature>
<dbReference type="InterPro" id="IPR004489">
    <property type="entry name" value="Succ_DH/fum_Rdtase_Fe-S"/>
</dbReference>
<dbReference type="GO" id="GO:0006099">
    <property type="term" value="P:tricarboxylic acid cycle"/>
    <property type="evidence" value="ECO:0007669"/>
    <property type="project" value="UniProtKB-KW"/>
</dbReference>
<dbReference type="GO" id="GO:0051539">
    <property type="term" value="F:4 iron, 4 sulfur cluster binding"/>
    <property type="evidence" value="ECO:0007669"/>
    <property type="project" value="UniProtKB-KW"/>
</dbReference>
<dbReference type="InterPro" id="IPR012675">
    <property type="entry name" value="Beta-grasp_dom_sf"/>
</dbReference>
<dbReference type="SUPFAM" id="SSF54292">
    <property type="entry name" value="2Fe-2S ferredoxin-like"/>
    <property type="match status" value="1"/>
</dbReference>